<keyword evidence="1" id="KW-0812">Transmembrane</keyword>
<dbReference type="SMART" id="SM00267">
    <property type="entry name" value="GGDEF"/>
    <property type="match status" value="1"/>
</dbReference>
<dbReference type="Proteomes" id="UP000617145">
    <property type="component" value="Unassembled WGS sequence"/>
</dbReference>
<comment type="caution">
    <text evidence="3">The sequence shown here is derived from an EMBL/GenBank/DDBJ whole genome shotgun (WGS) entry which is preliminary data.</text>
</comment>
<dbReference type="InterPro" id="IPR043128">
    <property type="entry name" value="Rev_trsase/Diguanyl_cyclase"/>
</dbReference>
<feature type="transmembrane region" description="Helical" evidence="1">
    <location>
        <begin position="30"/>
        <end position="52"/>
    </location>
</feature>
<dbReference type="Gene3D" id="3.30.70.270">
    <property type="match status" value="1"/>
</dbReference>
<feature type="domain" description="GGDEF" evidence="2">
    <location>
        <begin position="274"/>
        <end position="440"/>
    </location>
</feature>
<dbReference type="InterPro" id="IPR029787">
    <property type="entry name" value="Nucleotide_cyclase"/>
</dbReference>
<dbReference type="AlphaFoldDB" id="A0A8J3EH76"/>
<feature type="transmembrane region" description="Helical" evidence="1">
    <location>
        <begin position="95"/>
        <end position="111"/>
    </location>
</feature>
<keyword evidence="1" id="KW-0472">Membrane</keyword>
<evidence type="ECO:0000256" key="1">
    <source>
        <dbReference type="SAM" id="Phobius"/>
    </source>
</evidence>
<feature type="transmembrane region" description="Helical" evidence="1">
    <location>
        <begin position="173"/>
        <end position="194"/>
    </location>
</feature>
<protein>
    <recommendedName>
        <fullName evidence="2">GGDEF domain-containing protein</fullName>
    </recommendedName>
</protein>
<accession>A0A8J3EH76</accession>
<dbReference type="RefSeq" id="WP_188790737.1">
    <property type="nucleotide sequence ID" value="NZ_BMJV01000005.1"/>
</dbReference>
<sequence>MSRQGLDTLLFNAPRDDAAAIFPGLRSMVWLRYACLGVVGLCCLMALEGHLFGIEVFYSFHGKAVFSVPTLVAMSLSAAAVLLQHPLRGVGRPEGSLWLAVIVTAIASRVLHERGLSVGPGEMGANTAVSFVLLAVGQLSFARLRQASFTLSMMSMTLPFLALSGYLYNEPRISGAMSLSTSIALLCLGIASTARFARRPMMRSVISASRVGHAIRVTTLLWVGWLVMTSIAMRMADPEARELMAVFMLILSSIAAVIAMLHIAQNAEQRRLRHRSRDRSVAGALERDSLTGLHDRRMAELFMHSFGSQSAVSLMLIGIDQWGAAQRRLGPDAAEEMFRQMCSALRAEVGADEQLVMWQKGRVLVMSRAASAEWIKQRAEQLRNCAMSGLSGDEGADQWTVSAGASCTRKGDTSMEPGIFRAISALVEAERVGCDRVVLALVA</sequence>
<evidence type="ECO:0000259" key="2">
    <source>
        <dbReference type="SMART" id="SM00267"/>
    </source>
</evidence>
<gene>
    <name evidence="3" type="ORF">GCM10011415_26860</name>
</gene>
<dbReference type="EMBL" id="BMJV01000005">
    <property type="protein sequence ID" value="GGG76704.1"/>
    <property type="molecule type" value="Genomic_DNA"/>
</dbReference>
<feature type="transmembrane region" description="Helical" evidence="1">
    <location>
        <begin position="245"/>
        <end position="264"/>
    </location>
</feature>
<proteinExistence type="predicted"/>
<feature type="transmembrane region" description="Helical" evidence="1">
    <location>
        <begin position="123"/>
        <end position="142"/>
    </location>
</feature>
<reference evidence="3" key="2">
    <citation type="submission" date="2020-09" db="EMBL/GenBank/DDBJ databases">
        <authorList>
            <person name="Sun Q."/>
            <person name="Zhou Y."/>
        </authorList>
    </citation>
    <scope>NUCLEOTIDE SEQUENCE</scope>
    <source>
        <strain evidence="3">CGMCC 1.15762</strain>
    </source>
</reference>
<organism evidence="3 4">
    <name type="scientific">Salipiger pallidus</name>
    <dbReference type="NCBI Taxonomy" id="1775170"/>
    <lineage>
        <taxon>Bacteria</taxon>
        <taxon>Pseudomonadati</taxon>
        <taxon>Pseudomonadota</taxon>
        <taxon>Alphaproteobacteria</taxon>
        <taxon>Rhodobacterales</taxon>
        <taxon>Roseobacteraceae</taxon>
        <taxon>Salipiger</taxon>
    </lineage>
</organism>
<name>A0A8J3EH76_9RHOB</name>
<feature type="transmembrane region" description="Helical" evidence="1">
    <location>
        <begin position="149"/>
        <end position="167"/>
    </location>
</feature>
<evidence type="ECO:0000313" key="3">
    <source>
        <dbReference type="EMBL" id="GGG76704.1"/>
    </source>
</evidence>
<feature type="transmembrane region" description="Helical" evidence="1">
    <location>
        <begin position="64"/>
        <end position="83"/>
    </location>
</feature>
<dbReference type="SUPFAM" id="SSF55073">
    <property type="entry name" value="Nucleotide cyclase"/>
    <property type="match status" value="1"/>
</dbReference>
<dbReference type="InterPro" id="IPR000160">
    <property type="entry name" value="GGDEF_dom"/>
</dbReference>
<feature type="transmembrane region" description="Helical" evidence="1">
    <location>
        <begin position="214"/>
        <end position="233"/>
    </location>
</feature>
<reference evidence="3" key="1">
    <citation type="journal article" date="2014" name="Int. J. Syst. Evol. Microbiol.">
        <title>Complete genome sequence of Corynebacterium casei LMG S-19264T (=DSM 44701T), isolated from a smear-ripened cheese.</title>
        <authorList>
            <consortium name="US DOE Joint Genome Institute (JGI-PGF)"/>
            <person name="Walter F."/>
            <person name="Albersmeier A."/>
            <person name="Kalinowski J."/>
            <person name="Ruckert C."/>
        </authorList>
    </citation>
    <scope>NUCLEOTIDE SEQUENCE</scope>
    <source>
        <strain evidence="3">CGMCC 1.15762</strain>
    </source>
</reference>
<keyword evidence="1" id="KW-1133">Transmembrane helix</keyword>
<dbReference type="Pfam" id="PF00990">
    <property type="entry name" value="GGDEF"/>
    <property type="match status" value="1"/>
</dbReference>
<evidence type="ECO:0000313" key="4">
    <source>
        <dbReference type="Proteomes" id="UP000617145"/>
    </source>
</evidence>
<keyword evidence="4" id="KW-1185">Reference proteome</keyword>